<gene>
    <name evidence="2" type="ORF">NEDG_01619</name>
</gene>
<dbReference type="VEuPathDB" id="MicrosporidiaDB:NEDG_01619"/>
<accession>A0A177EHL6</accession>
<keyword evidence="3" id="KW-1185">Reference proteome</keyword>
<evidence type="ECO:0000256" key="1">
    <source>
        <dbReference type="SAM" id="MobiDB-lite"/>
    </source>
</evidence>
<comment type="caution">
    <text evidence="2">The sequence shown here is derived from an EMBL/GenBank/DDBJ whole genome shotgun (WGS) entry which is preliminary data.</text>
</comment>
<sequence length="405" mass="43306">MAVERHSSVFGLSFDRLMNRNKELHNDNFLFSGIKLDIEKDLSKHTNLSISKNDHGMSVNYAIKRAREILKVSLYGNGAVASKFIKESDTGNGSITFMKSHTNSYFDMDVTRYFSLGSITVKVINPEIDWSGVAAPAASTETGAENGEKDVSAKKPSASASKESSPKSIPAPTQTMAEQIKARTQRICKESMAVLKQAGIAVGSGLTSAEVYRHAYAAGIKTITQASPSEIKNELCARVKGAASRFKSGILVGSVLVPLTPSMHLGGEWLLSLDRTHDTPRQCLVTTCILSKAFKTWRMLGSAQNTGKVGLSMEKEIDESTTMYTDVYFDVQGFRHQVASLADSVSGVVGAVVSGYNASTKVSASTDGVISAVSDIRVGDGATLNLSTILSLEGSRVGIGFNLIA</sequence>
<reference evidence="2 3" key="1">
    <citation type="submission" date="2016-02" db="EMBL/GenBank/DDBJ databases">
        <title>Discovery of a natural microsporidian pathogen with a broad tissue tropism in Caenorhabditis elegans.</title>
        <authorList>
            <person name="Luallen R.J."/>
            <person name="Reinke A.W."/>
            <person name="Tong L."/>
            <person name="Botts M.R."/>
            <person name="Felix M.-A."/>
            <person name="Troemel E.R."/>
        </authorList>
    </citation>
    <scope>NUCLEOTIDE SEQUENCE [LARGE SCALE GENOMIC DNA]</scope>
    <source>
        <strain evidence="2 3">JUm2807</strain>
    </source>
</reference>
<dbReference type="AlphaFoldDB" id="A0A177EHL6"/>
<dbReference type="OrthoDB" id="2187692at2759"/>
<dbReference type="RefSeq" id="XP_067544927.1">
    <property type="nucleotide sequence ID" value="XM_067689037.1"/>
</dbReference>
<protein>
    <submittedName>
        <fullName evidence="2">Uncharacterized protein</fullName>
    </submittedName>
</protein>
<feature type="compositionally biased region" description="Low complexity" evidence="1">
    <location>
        <begin position="154"/>
        <end position="172"/>
    </location>
</feature>
<evidence type="ECO:0000313" key="3">
    <source>
        <dbReference type="Proteomes" id="UP000185944"/>
    </source>
</evidence>
<organism evidence="2 3">
    <name type="scientific">Nematocida displodere</name>
    <dbReference type="NCBI Taxonomy" id="1805483"/>
    <lineage>
        <taxon>Eukaryota</taxon>
        <taxon>Fungi</taxon>
        <taxon>Fungi incertae sedis</taxon>
        <taxon>Microsporidia</taxon>
        <taxon>Nematocida</taxon>
    </lineage>
</organism>
<proteinExistence type="predicted"/>
<dbReference type="GeneID" id="93647969"/>
<feature type="region of interest" description="Disordered" evidence="1">
    <location>
        <begin position="139"/>
        <end position="173"/>
    </location>
</feature>
<dbReference type="EMBL" id="LTDL01000021">
    <property type="protein sequence ID" value="OAG31206.1"/>
    <property type="molecule type" value="Genomic_DNA"/>
</dbReference>
<dbReference type="Proteomes" id="UP000185944">
    <property type="component" value="Unassembled WGS sequence"/>
</dbReference>
<evidence type="ECO:0000313" key="2">
    <source>
        <dbReference type="EMBL" id="OAG31206.1"/>
    </source>
</evidence>
<name>A0A177EHL6_9MICR</name>